<accession>A0A0N4W1G2</accession>
<dbReference type="OrthoDB" id="5877512at2759"/>
<feature type="region of interest" description="Disordered" evidence="1">
    <location>
        <begin position="56"/>
        <end position="131"/>
    </location>
</feature>
<dbReference type="EMBL" id="UZAF01016121">
    <property type="protein sequence ID" value="VDO20970.1"/>
    <property type="molecule type" value="Genomic_DNA"/>
</dbReference>
<dbReference type="Proteomes" id="UP000268014">
    <property type="component" value="Unassembled WGS sequence"/>
</dbReference>
<dbReference type="STRING" id="6290.A0A0N4W1G2"/>
<evidence type="ECO:0000313" key="3">
    <source>
        <dbReference type="Proteomes" id="UP000268014"/>
    </source>
</evidence>
<sequence>MVQFAFINDITWLKIGIFVTPPPYPGYTSYLGSIQRLRNGEVMFCPYGESIADQLEDSPITDYDTSTTPDEDSFTAISGRHSPPLASPENDSEYQLETELPSKKTSQVASASSGYGSSSASGESDQEISERVSLKGSVQYGSSLNRVGRKDRQIDRWRRRTCPVSLQKVFDEDVMRILQKDGHVVLVETDVLGAVLLKLQDDGAAATFWAAQVQQFDEVRGDHAVAQGIRTEHQ</sequence>
<reference evidence="4" key="1">
    <citation type="submission" date="2016-04" db="UniProtKB">
        <authorList>
            <consortium name="WormBaseParasite"/>
        </authorList>
    </citation>
    <scope>IDENTIFICATION</scope>
</reference>
<proteinExistence type="predicted"/>
<feature type="compositionally biased region" description="Low complexity" evidence="1">
    <location>
        <begin position="109"/>
        <end position="123"/>
    </location>
</feature>
<evidence type="ECO:0000313" key="2">
    <source>
        <dbReference type="EMBL" id="VDO20970.1"/>
    </source>
</evidence>
<gene>
    <name evidence="2" type="ORF">HPLM_LOCUS3469</name>
</gene>
<protein>
    <submittedName>
        <fullName evidence="4">tRNA (adenine(58)-N(1))-methyltransferase</fullName>
    </submittedName>
</protein>
<keyword evidence="3" id="KW-1185">Reference proteome</keyword>
<dbReference type="AlphaFoldDB" id="A0A0N4W1G2"/>
<evidence type="ECO:0000313" key="4">
    <source>
        <dbReference type="WBParaSite" id="HPLM_0000347701-mRNA-1"/>
    </source>
</evidence>
<name>A0A0N4W1G2_HAEPC</name>
<reference evidence="2 3" key="2">
    <citation type="submission" date="2018-11" db="EMBL/GenBank/DDBJ databases">
        <authorList>
            <consortium name="Pathogen Informatics"/>
        </authorList>
    </citation>
    <scope>NUCLEOTIDE SEQUENCE [LARGE SCALE GENOMIC DNA]</scope>
    <source>
        <strain evidence="2 3">MHpl1</strain>
    </source>
</reference>
<evidence type="ECO:0000256" key="1">
    <source>
        <dbReference type="SAM" id="MobiDB-lite"/>
    </source>
</evidence>
<organism evidence="4">
    <name type="scientific">Haemonchus placei</name>
    <name type="common">Barber's pole worm</name>
    <dbReference type="NCBI Taxonomy" id="6290"/>
    <lineage>
        <taxon>Eukaryota</taxon>
        <taxon>Metazoa</taxon>
        <taxon>Ecdysozoa</taxon>
        <taxon>Nematoda</taxon>
        <taxon>Chromadorea</taxon>
        <taxon>Rhabditida</taxon>
        <taxon>Rhabditina</taxon>
        <taxon>Rhabditomorpha</taxon>
        <taxon>Strongyloidea</taxon>
        <taxon>Trichostrongylidae</taxon>
        <taxon>Haemonchus</taxon>
    </lineage>
</organism>
<dbReference type="WBParaSite" id="HPLM_0000347701-mRNA-1">
    <property type="protein sequence ID" value="HPLM_0000347701-mRNA-1"/>
    <property type="gene ID" value="HPLM_0000347701"/>
</dbReference>